<keyword evidence="4" id="KW-1185">Reference proteome</keyword>
<name>A0A928X1U9_LEPEC</name>
<dbReference type="SUPFAM" id="SSF53756">
    <property type="entry name" value="UDP-Glycosyltransferase/glycogen phosphorylase"/>
    <property type="match status" value="1"/>
</dbReference>
<protein>
    <submittedName>
        <fullName evidence="3">Glycosyltransferase family 4 protein</fullName>
    </submittedName>
</protein>
<comment type="caution">
    <text evidence="3">The sequence shown here is derived from an EMBL/GenBank/DDBJ whole genome shotgun (WGS) entry which is preliminary data.</text>
</comment>
<dbReference type="PANTHER" id="PTHR12526:SF510">
    <property type="entry name" value="D-INOSITOL 3-PHOSPHATE GLYCOSYLTRANSFERASE"/>
    <property type="match status" value="1"/>
</dbReference>
<sequence>MQMPKLLFVTGSTFYPESSGGAQRSALFLFESLAKLGWEIQIVCRTSVRSRYARTSLLQLTRAILDKELGYPVWRWLGIFGKEATWLTWFDNFLDNYQPDIVMGHNSPQCFLLNRALARGYACYYFIRSLTCFELGQELPAGIYPIANSPLAAQASSSHFDHDIPVVLPFVDRERYLVSDRKREYITLINPIPQKGVEIALALAKKMPDRKFLFVKGKWSTYKKKQIDAIVKPAATLPNVEIWEYQSDMRNVYGVTDILLVPSQFTETFGRVIIEAQANKIPVVAAQVGGIPFTLGAGGILANPKDSVEPYFSALNRLMDEEHYAKISKLAYQNSLRPEFDPAQQVQNFITAVSENIPQKDELSVCV</sequence>
<dbReference type="AlphaFoldDB" id="A0A928X1U9"/>
<organism evidence="3 4">
    <name type="scientific">Leptolyngbya cf. ectocarpi LEGE 11479</name>
    <dbReference type="NCBI Taxonomy" id="1828722"/>
    <lineage>
        <taxon>Bacteria</taxon>
        <taxon>Bacillati</taxon>
        <taxon>Cyanobacteriota</taxon>
        <taxon>Cyanophyceae</taxon>
        <taxon>Leptolyngbyales</taxon>
        <taxon>Leptolyngbyaceae</taxon>
        <taxon>Leptolyngbya group</taxon>
        <taxon>Leptolyngbya</taxon>
    </lineage>
</organism>
<dbReference type="Proteomes" id="UP000615026">
    <property type="component" value="Unassembled WGS sequence"/>
</dbReference>
<proteinExistence type="predicted"/>
<evidence type="ECO:0000313" key="3">
    <source>
        <dbReference type="EMBL" id="MBE9066261.1"/>
    </source>
</evidence>
<evidence type="ECO:0000256" key="1">
    <source>
        <dbReference type="ARBA" id="ARBA00022676"/>
    </source>
</evidence>
<keyword evidence="1" id="KW-0328">Glycosyltransferase</keyword>
<accession>A0A928X1U9</accession>
<evidence type="ECO:0000313" key="4">
    <source>
        <dbReference type="Proteomes" id="UP000615026"/>
    </source>
</evidence>
<dbReference type="Gene3D" id="3.40.50.2000">
    <property type="entry name" value="Glycogen Phosphorylase B"/>
    <property type="match status" value="2"/>
</dbReference>
<dbReference type="PANTHER" id="PTHR12526">
    <property type="entry name" value="GLYCOSYLTRANSFERASE"/>
    <property type="match status" value="1"/>
</dbReference>
<keyword evidence="2" id="KW-0808">Transferase</keyword>
<dbReference type="Pfam" id="PF13692">
    <property type="entry name" value="Glyco_trans_1_4"/>
    <property type="match status" value="1"/>
</dbReference>
<reference evidence="3" key="1">
    <citation type="submission" date="2020-10" db="EMBL/GenBank/DDBJ databases">
        <authorList>
            <person name="Castelo-Branco R."/>
            <person name="Eusebio N."/>
            <person name="Adriana R."/>
            <person name="Vieira A."/>
            <person name="Brugerolle De Fraissinette N."/>
            <person name="Rezende De Castro R."/>
            <person name="Schneider M.P."/>
            <person name="Vasconcelos V."/>
            <person name="Leao P.N."/>
        </authorList>
    </citation>
    <scope>NUCLEOTIDE SEQUENCE</scope>
    <source>
        <strain evidence="3">LEGE 11479</strain>
    </source>
</reference>
<gene>
    <name evidence="3" type="ORF">IQ260_06310</name>
</gene>
<evidence type="ECO:0000256" key="2">
    <source>
        <dbReference type="ARBA" id="ARBA00022679"/>
    </source>
</evidence>
<dbReference type="GO" id="GO:0016757">
    <property type="term" value="F:glycosyltransferase activity"/>
    <property type="evidence" value="ECO:0007669"/>
    <property type="project" value="UniProtKB-KW"/>
</dbReference>
<dbReference type="CDD" id="cd03801">
    <property type="entry name" value="GT4_PimA-like"/>
    <property type="match status" value="1"/>
</dbReference>
<dbReference type="RefSeq" id="WP_228015635.1">
    <property type="nucleotide sequence ID" value="NZ_JADEXP010000034.1"/>
</dbReference>
<dbReference type="EMBL" id="JADEXP010000034">
    <property type="protein sequence ID" value="MBE9066261.1"/>
    <property type="molecule type" value="Genomic_DNA"/>
</dbReference>